<feature type="region of interest" description="Disordered" evidence="1">
    <location>
        <begin position="119"/>
        <end position="141"/>
    </location>
</feature>
<evidence type="ECO:0000313" key="3">
    <source>
        <dbReference type="EMBL" id="KAH7060643.1"/>
    </source>
</evidence>
<comment type="caution">
    <text evidence="3">The sequence shown here is derived from an EMBL/GenBank/DDBJ whole genome shotgun (WGS) entry which is preliminary data.</text>
</comment>
<feature type="chain" id="PRO_5046300475" evidence="2">
    <location>
        <begin position="25"/>
        <end position="147"/>
    </location>
</feature>
<gene>
    <name evidence="3" type="ORF">B0J12DRAFT_649609</name>
</gene>
<proteinExistence type="predicted"/>
<accession>A0ABQ8GLU7</accession>
<feature type="signal peptide" evidence="2">
    <location>
        <begin position="1"/>
        <end position="24"/>
    </location>
</feature>
<evidence type="ECO:0000313" key="4">
    <source>
        <dbReference type="Proteomes" id="UP000774617"/>
    </source>
</evidence>
<keyword evidence="4" id="KW-1185">Reference proteome</keyword>
<dbReference type="EMBL" id="JAGTJR010000005">
    <property type="protein sequence ID" value="KAH7060643.1"/>
    <property type="molecule type" value="Genomic_DNA"/>
</dbReference>
<feature type="compositionally biased region" description="Polar residues" evidence="1">
    <location>
        <begin position="119"/>
        <end position="132"/>
    </location>
</feature>
<evidence type="ECO:0000256" key="1">
    <source>
        <dbReference type="SAM" id="MobiDB-lite"/>
    </source>
</evidence>
<dbReference type="Proteomes" id="UP000774617">
    <property type="component" value="Unassembled WGS sequence"/>
</dbReference>
<protein>
    <submittedName>
        <fullName evidence="3">Uncharacterized protein</fullName>
    </submittedName>
</protein>
<organism evidence="3 4">
    <name type="scientific">Macrophomina phaseolina</name>
    <dbReference type="NCBI Taxonomy" id="35725"/>
    <lineage>
        <taxon>Eukaryota</taxon>
        <taxon>Fungi</taxon>
        <taxon>Dikarya</taxon>
        <taxon>Ascomycota</taxon>
        <taxon>Pezizomycotina</taxon>
        <taxon>Dothideomycetes</taxon>
        <taxon>Dothideomycetes incertae sedis</taxon>
        <taxon>Botryosphaeriales</taxon>
        <taxon>Botryosphaeriaceae</taxon>
        <taxon>Macrophomina</taxon>
    </lineage>
</organism>
<sequence length="147" mass="15482">MGALLLSSATSLACDAVCSWASLAIPPSQPARPNIPPALPPRCGSLTMCPVRVALSPQTALLPRAPGSSQGTWSVGTLSAMPPAFPAGCLRLSRTMALTRALWMLLLLATVEPMAHRSANSNESLDGRTWQSPDDARPWPHGYAQIV</sequence>
<keyword evidence="2" id="KW-0732">Signal</keyword>
<evidence type="ECO:0000256" key="2">
    <source>
        <dbReference type="SAM" id="SignalP"/>
    </source>
</evidence>
<reference evidence="3 4" key="1">
    <citation type="journal article" date="2021" name="Nat. Commun.">
        <title>Genetic determinants of endophytism in the Arabidopsis root mycobiome.</title>
        <authorList>
            <person name="Mesny F."/>
            <person name="Miyauchi S."/>
            <person name="Thiergart T."/>
            <person name="Pickel B."/>
            <person name="Atanasova L."/>
            <person name="Karlsson M."/>
            <person name="Huettel B."/>
            <person name="Barry K.W."/>
            <person name="Haridas S."/>
            <person name="Chen C."/>
            <person name="Bauer D."/>
            <person name="Andreopoulos W."/>
            <person name="Pangilinan J."/>
            <person name="LaButti K."/>
            <person name="Riley R."/>
            <person name="Lipzen A."/>
            <person name="Clum A."/>
            <person name="Drula E."/>
            <person name="Henrissat B."/>
            <person name="Kohler A."/>
            <person name="Grigoriev I.V."/>
            <person name="Martin F.M."/>
            <person name="Hacquard S."/>
        </authorList>
    </citation>
    <scope>NUCLEOTIDE SEQUENCE [LARGE SCALE GENOMIC DNA]</scope>
    <source>
        <strain evidence="3 4">MPI-SDFR-AT-0080</strain>
    </source>
</reference>
<name>A0ABQ8GLU7_9PEZI</name>